<feature type="transmembrane region" description="Helical" evidence="7">
    <location>
        <begin position="296"/>
        <end position="315"/>
    </location>
</feature>
<gene>
    <name evidence="11" type="primary">GPRC5C</name>
</gene>
<dbReference type="Proteomes" id="UP001652642">
    <property type="component" value="Chromosome 2"/>
</dbReference>
<feature type="signal peptide" evidence="8">
    <location>
        <begin position="1"/>
        <end position="49"/>
    </location>
</feature>
<dbReference type="RefSeq" id="XP_072846849.1">
    <property type="nucleotide sequence ID" value="XM_072990748.1"/>
</dbReference>
<keyword evidence="4 7" id="KW-1133">Transmembrane helix</keyword>
<evidence type="ECO:0000256" key="8">
    <source>
        <dbReference type="SAM" id="SignalP"/>
    </source>
</evidence>
<evidence type="ECO:0000256" key="3">
    <source>
        <dbReference type="ARBA" id="ARBA00022692"/>
    </source>
</evidence>
<dbReference type="Pfam" id="PF00003">
    <property type="entry name" value="7tm_3"/>
    <property type="match status" value="1"/>
</dbReference>
<proteinExistence type="inferred from homology"/>
<feature type="transmembrane region" description="Helical" evidence="7">
    <location>
        <begin position="85"/>
        <end position="108"/>
    </location>
</feature>
<evidence type="ECO:0000313" key="10">
    <source>
        <dbReference type="Proteomes" id="UP001652642"/>
    </source>
</evidence>
<evidence type="ECO:0000256" key="5">
    <source>
        <dbReference type="ARBA" id="ARBA00023136"/>
    </source>
</evidence>
<dbReference type="PROSITE" id="PS50259">
    <property type="entry name" value="G_PROTEIN_RECEP_F3_4"/>
    <property type="match status" value="1"/>
</dbReference>
<feature type="transmembrane region" description="Helical" evidence="7">
    <location>
        <begin position="261"/>
        <end position="284"/>
    </location>
</feature>
<feature type="transmembrane region" description="Helical" evidence="7">
    <location>
        <begin position="186"/>
        <end position="207"/>
    </location>
</feature>
<dbReference type="PANTHER" id="PTHR14511:SF15">
    <property type="entry name" value="G-PROTEIN COUPLED RECEPTOR FAMILY C GROUP 5 MEMBER C"/>
    <property type="match status" value="1"/>
</dbReference>
<dbReference type="InterPro" id="IPR051753">
    <property type="entry name" value="RA-inducible_GPCR3"/>
</dbReference>
<feature type="region of interest" description="Disordered" evidence="6">
    <location>
        <begin position="435"/>
        <end position="459"/>
    </location>
</feature>
<evidence type="ECO:0000256" key="7">
    <source>
        <dbReference type="SAM" id="Phobius"/>
    </source>
</evidence>
<feature type="transmembrane region" description="Helical" evidence="7">
    <location>
        <begin position="120"/>
        <end position="139"/>
    </location>
</feature>
<dbReference type="InterPro" id="IPR017978">
    <property type="entry name" value="GPCR_3_C"/>
</dbReference>
<sequence length="459" mass="50933">MSRRRRNGPRFFSKIPKKTCHPFTMGAVPRTLLPCLWFLAGLPVELCLAQATPAPPPPPGCGKDLDSIYYNLCDLSVAWGIVLEAVASFGIVTSFVLTVVLVASVPFVQDYRKKSLIGTQAFFLLGTFGLFCLTFAFIVKQDFSTCASRRFLFGVLFAICFSCLAAHTLSLNFLARQNHGPRGWMAFGMALLLALVEVIINAEWLIITVVRSESASQDPCKVSNEDFVMALIYVMFLQVATFVAAWPVLCGRYKHWRKHAVFILLTTSFSMAIWVVWIVMYVYGNQQRGGPTWDDPTLAIALASNACIFVFLYIIPEISQVIRPGPEQTYEDDIYPTRGVGYETILKEQKSQSMFVENKAFSMDEPSSAKKPVSPYSGYNGQLLTSVYQPTEMALMHKGPSEGPYDVILPRATANSQVMGSANSTLRAEDAYISQNKPAVAQKDGKSGQTSSPYSKNRW</sequence>
<name>A0ABM5FN66_9SAUR</name>
<feature type="compositionally biased region" description="Polar residues" evidence="6">
    <location>
        <begin position="447"/>
        <end position="459"/>
    </location>
</feature>
<reference evidence="11" key="2">
    <citation type="submission" date="2025-08" db="UniProtKB">
        <authorList>
            <consortium name="RefSeq"/>
        </authorList>
    </citation>
    <scope>IDENTIFICATION</scope>
</reference>
<accession>A0ABM5FN66</accession>
<evidence type="ECO:0000256" key="1">
    <source>
        <dbReference type="ARBA" id="ARBA00004141"/>
    </source>
</evidence>
<evidence type="ECO:0000256" key="6">
    <source>
        <dbReference type="SAM" id="MobiDB-lite"/>
    </source>
</evidence>
<evidence type="ECO:0000256" key="4">
    <source>
        <dbReference type="ARBA" id="ARBA00022989"/>
    </source>
</evidence>
<feature type="domain" description="G-protein coupled receptors family 3 profile" evidence="9">
    <location>
        <begin position="123"/>
        <end position="281"/>
    </location>
</feature>
<dbReference type="PANTHER" id="PTHR14511">
    <property type="entry name" value="G PROTEIN COUPLED RECEPTOR, CLASS C, GROUP 5"/>
    <property type="match status" value="1"/>
</dbReference>
<dbReference type="CDD" id="cd15277">
    <property type="entry name" value="7tmC_RAIG3_GPRC5C"/>
    <property type="match status" value="1"/>
</dbReference>
<evidence type="ECO:0000259" key="9">
    <source>
        <dbReference type="PROSITE" id="PS50259"/>
    </source>
</evidence>
<keyword evidence="10" id="KW-1185">Reference proteome</keyword>
<keyword evidence="8" id="KW-0732">Signal</keyword>
<evidence type="ECO:0000256" key="2">
    <source>
        <dbReference type="ARBA" id="ARBA00007242"/>
    </source>
</evidence>
<keyword evidence="11" id="KW-0675">Receptor</keyword>
<organism evidence="10 11">
    <name type="scientific">Pogona vitticeps</name>
    <name type="common">central bearded dragon</name>
    <dbReference type="NCBI Taxonomy" id="103695"/>
    <lineage>
        <taxon>Eukaryota</taxon>
        <taxon>Metazoa</taxon>
        <taxon>Chordata</taxon>
        <taxon>Craniata</taxon>
        <taxon>Vertebrata</taxon>
        <taxon>Euteleostomi</taxon>
        <taxon>Lepidosauria</taxon>
        <taxon>Squamata</taxon>
        <taxon>Bifurcata</taxon>
        <taxon>Unidentata</taxon>
        <taxon>Episquamata</taxon>
        <taxon>Toxicofera</taxon>
        <taxon>Iguania</taxon>
        <taxon>Acrodonta</taxon>
        <taxon>Agamidae</taxon>
        <taxon>Amphibolurinae</taxon>
        <taxon>Pogona</taxon>
    </lineage>
</organism>
<keyword evidence="5 7" id="KW-0472">Membrane</keyword>
<protein>
    <submittedName>
        <fullName evidence="11">G-protein coupled receptor family C group 5 member C isoform X1</fullName>
    </submittedName>
</protein>
<keyword evidence="3 7" id="KW-0812">Transmembrane</keyword>
<dbReference type="GeneID" id="110089858"/>
<evidence type="ECO:0000313" key="11">
    <source>
        <dbReference type="RefSeq" id="XP_072846849.1"/>
    </source>
</evidence>
<feature type="transmembrane region" description="Helical" evidence="7">
    <location>
        <begin position="151"/>
        <end position="174"/>
    </location>
</feature>
<comment type="similarity">
    <text evidence="2">Belongs to the G-protein coupled receptor 3 family.</text>
</comment>
<reference evidence="10" key="1">
    <citation type="submission" date="2025-05" db="UniProtKB">
        <authorList>
            <consortium name="RefSeq"/>
        </authorList>
    </citation>
    <scope>NUCLEOTIDE SEQUENCE [LARGE SCALE GENOMIC DNA]</scope>
</reference>
<feature type="transmembrane region" description="Helical" evidence="7">
    <location>
        <begin position="227"/>
        <end position="249"/>
    </location>
</feature>
<feature type="chain" id="PRO_5047238837" evidence="8">
    <location>
        <begin position="50"/>
        <end position="459"/>
    </location>
</feature>
<comment type="subcellular location">
    <subcellularLocation>
        <location evidence="1">Membrane</location>
        <topology evidence="1">Multi-pass membrane protein</topology>
    </subcellularLocation>
</comment>